<dbReference type="SUPFAM" id="SSF53254">
    <property type="entry name" value="Phosphoglycerate mutase-like"/>
    <property type="match status" value="1"/>
</dbReference>
<dbReference type="Pfam" id="PF00300">
    <property type="entry name" value="His_Phos_1"/>
    <property type="match status" value="1"/>
</dbReference>
<accession>A0A369KEM6</accession>
<protein>
    <submittedName>
        <fullName evidence="1">Uncharacterized protein</fullName>
    </submittedName>
</protein>
<dbReference type="Proteomes" id="UP000253816">
    <property type="component" value="Unassembled WGS sequence"/>
</dbReference>
<dbReference type="InterPro" id="IPR013078">
    <property type="entry name" value="His_Pase_superF_clade-1"/>
</dbReference>
<dbReference type="Gene3D" id="3.40.50.1240">
    <property type="entry name" value="Phosphoglycerate mutase-like"/>
    <property type="match status" value="1"/>
</dbReference>
<comment type="caution">
    <text evidence="1">The sequence shown here is derived from an EMBL/GenBank/DDBJ whole genome shotgun (WGS) entry which is preliminary data.</text>
</comment>
<keyword evidence="2" id="KW-1185">Reference proteome</keyword>
<sequence length="179" mass="20351">MAYDLPLNEEERVSVWELGQNLSRFRLGRIFSSRSIRALHTSQILAQGQPDACVLFSHRESEYSDWYQPNLAASLSRCLWIYPEAALTLERNSEQELLKKDSLHLLEKDILPSIEGEEGTLLVAEPFVLQILHERLLGETDACHGWDLPVLSCYSYAREDSGWSWKGSLVSSTLTPKEG</sequence>
<proteinExistence type="predicted"/>
<evidence type="ECO:0000313" key="2">
    <source>
        <dbReference type="Proteomes" id="UP000253816"/>
    </source>
</evidence>
<dbReference type="AlphaFoldDB" id="A0A369KEM6"/>
<name>A0A369KEM6_9BACT</name>
<organism evidence="1 2">
    <name type="scientific">Candidatus Similichlamydia laticola</name>
    <dbReference type="NCBI Taxonomy" id="2170265"/>
    <lineage>
        <taxon>Bacteria</taxon>
        <taxon>Pseudomonadati</taxon>
        <taxon>Chlamydiota</taxon>
        <taxon>Chlamydiia</taxon>
        <taxon>Parachlamydiales</taxon>
        <taxon>Candidatus Parilichlamydiaceae</taxon>
        <taxon>Candidatus Similichlamydia</taxon>
    </lineage>
</organism>
<dbReference type="InterPro" id="IPR029033">
    <property type="entry name" value="His_PPase_superfam"/>
</dbReference>
<gene>
    <name evidence="1" type="ORF">HAT2_00763</name>
</gene>
<reference evidence="1 2" key="1">
    <citation type="submission" date="2018-07" db="EMBL/GenBank/DDBJ databases">
        <title>Comparative genomics of the Candidatus Parilichlamydiaceae reveals evidence of convergent evolution and genome reduction in the phylum Chlamydiae.</title>
        <authorList>
            <person name="Taylor-Brown A."/>
            <person name="Polkinghorne A."/>
        </authorList>
    </citation>
    <scope>NUCLEOTIDE SEQUENCE [LARGE SCALE GENOMIC DNA]</scope>
    <source>
        <strain evidence="1 2">Hat2</strain>
    </source>
</reference>
<evidence type="ECO:0000313" key="1">
    <source>
        <dbReference type="EMBL" id="RDB31135.1"/>
    </source>
</evidence>
<dbReference type="EMBL" id="QQBG01000028">
    <property type="protein sequence ID" value="RDB31135.1"/>
    <property type="molecule type" value="Genomic_DNA"/>
</dbReference>